<organism evidence="1">
    <name type="scientific">Tetraselmis sp. GSL018</name>
    <dbReference type="NCBI Taxonomy" id="582737"/>
    <lineage>
        <taxon>Eukaryota</taxon>
        <taxon>Viridiplantae</taxon>
        <taxon>Chlorophyta</taxon>
        <taxon>core chlorophytes</taxon>
        <taxon>Chlorodendrophyceae</taxon>
        <taxon>Chlorodendrales</taxon>
        <taxon>Chlorodendraceae</taxon>
        <taxon>Tetraselmis</taxon>
    </lineage>
</organism>
<dbReference type="EMBL" id="GBEZ01003447">
    <property type="protein sequence ID" value="JAC81693.1"/>
    <property type="molecule type" value="Transcribed_RNA"/>
</dbReference>
<proteinExistence type="predicted"/>
<protein>
    <submittedName>
        <fullName evidence="1">Uncharacterized protein</fullName>
    </submittedName>
</protein>
<accession>A0A061SBP6</accession>
<evidence type="ECO:0000313" key="1">
    <source>
        <dbReference type="EMBL" id="JAC81693.1"/>
    </source>
</evidence>
<dbReference type="AlphaFoldDB" id="A0A061SBP6"/>
<gene>
    <name evidence="1" type="ORF">TSPGSL018_7334</name>
</gene>
<sequence length="77" mass="8634">MRQHWWPRLLRGRSLHTKRRKAEGEGRDPRPPRAYTFCFWSKGCAAGSTWRAVGRERAATSPKPMGSVAAILLSGGI</sequence>
<name>A0A061SBP6_9CHLO</name>
<reference evidence="1" key="1">
    <citation type="submission" date="2014-05" db="EMBL/GenBank/DDBJ databases">
        <title>The transcriptome of the halophilic microalga Tetraselmis sp. GSL018 isolated from the Great Salt Lake, Utah.</title>
        <authorList>
            <person name="Jinkerson R.E."/>
            <person name="D'Adamo S."/>
            <person name="Posewitz M.C."/>
        </authorList>
    </citation>
    <scope>NUCLEOTIDE SEQUENCE</scope>
    <source>
        <strain evidence="1">GSL018</strain>
    </source>
</reference>